<evidence type="ECO:0000313" key="2">
    <source>
        <dbReference type="EMBL" id="ADP78954.1"/>
    </source>
</evidence>
<dbReference type="Proteomes" id="UP000002484">
    <property type="component" value="Chromosome"/>
</dbReference>
<dbReference type="GO" id="GO:0003677">
    <property type="term" value="F:DNA binding"/>
    <property type="evidence" value="ECO:0007669"/>
    <property type="project" value="InterPro"/>
</dbReference>
<feature type="region of interest" description="Disordered" evidence="1">
    <location>
        <begin position="118"/>
        <end position="138"/>
    </location>
</feature>
<proteinExistence type="predicted"/>
<dbReference type="SUPFAM" id="SSF53041">
    <property type="entry name" value="Resolvase-like"/>
    <property type="match status" value="1"/>
</dbReference>
<evidence type="ECO:0000313" key="3">
    <source>
        <dbReference type="Proteomes" id="UP000002484"/>
    </source>
</evidence>
<dbReference type="InParanoid" id="E3IWB2"/>
<dbReference type="KEGG" id="fri:FraEuI1c_0876"/>
<dbReference type="InterPro" id="IPR036162">
    <property type="entry name" value="Resolvase-like_N_sf"/>
</dbReference>
<evidence type="ECO:0000256" key="1">
    <source>
        <dbReference type="SAM" id="MobiDB-lite"/>
    </source>
</evidence>
<accession>E3IWB2</accession>
<dbReference type="GO" id="GO:0000150">
    <property type="term" value="F:DNA strand exchange activity"/>
    <property type="evidence" value="ECO:0007669"/>
    <property type="project" value="InterPro"/>
</dbReference>
<dbReference type="EMBL" id="CP002299">
    <property type="protein sequence ID" value="ADP78954.1"/>
    <property type="molecule type" value="Genomic_DNA"/>
</dbReference>
<dbReference type="STRING" id="298654.FraEuI1c_0876"/>
<protein>
    <recommendedName>
        <fullName evidence="4">Resolvase domain protein</fullName>
    </recommendedName>
</protein>
<gene>
    <name evidence="2" type="ordered locus">FraEuI1c_0876</name>
</gene>
<name>E3IWB2_PSEI1</name>
<dbReference type="HOGENOM" id="CLU_169568_0_0_11"/>
<sequence length="138" mass="15077">MDTGPIPNHPTSEPVRTVYGYISVEHTDEAVIERLRTRLTEHARAVGMSLTEIFIDRCVPPGRVVRPGLNVLLDTILRSGGDVLVIEVDHLSSLPAVRRAIEVEIEVLGARLHTATAPKAGEHQVGPQTRPVARRTIA</sequence>
<keyword evidence="3" id="KW-1185">Reference proteome</keyword>
<dbReference type="AlphaFoldDB" id="E3IWB2"/>
<evidence type="ECO:0008006" key="4">
    <source>
        <dbReference type="Google" id="ProtNLM"/>
    </source>
</evidence>
<reference evidence="2 3" key="1">
    <citation type="submission" date="2010-10" db="EMBL/GenBank/DDBJ databases">
        <title>Complete sequence of Frankia sp. EuI1c.</title>
        <authorList>
            <consortium name="US DOE Joint Genome Institute"/>
            <person name="Lucas S."/>
            <person name="Copeland A."/>
            <person name="Lapidus A."/>
            <person name="Cheng J.-F."/>
            <person name="Bruce D."/>
            <person name="Goodwin L."/>
            <person name="Pitluck S."/>
            <person name="Chertkov O."/>
            <person name="Detter J.C."/>
            <person name="Han C."/>
            <person name="Tapia R."/>
            <person name="Land M."/>
            <person name="Hauser L."/>
            <person name="Jeffries C."/>
            <person name="Kyrpides N."/>
            <person name="Ivanova N."/>
            <person name="Mikhailova N."/>
            <person name="Beauchemin N."/>
            <person name="Sen A."/>
            <person name="Sur S.A."/>
            <person name="Gtari M."/>
            <person name="Wall L."/>
            <person name="Tisa L."/>
            <person name="Woyke T."/>
        </authorList>
    </citation>
    <scope>NUCLEOTIDE SEQUENCE [LARGE SCALE GENOMIC DNA]</scope>
    <source>
        <strain evidence="3">DSM 45817 / CECT 9037 / EuI1c</strain>
    </source>
</reference>
<dbReference type="RefSeq" id="WP_013422075.1">
    <property type="nucleotide sequence ID" value="NC_014666.1"/>
</dbReference>
<dbReference type="eggNOG" id="ENOG5030MDX">
    <property type="taxonomic scope" value="Bacteria"/>
</dbReference>
<organism evidence="2 3">
    <name type="scientific">Pseudofrankia inefficax (strain DSM 45817 / CECT 9037 / DDB 130130 / EuI1c)</name>
    <name type="common">Frankia inefficax</name>
    <dbReference type="NCBI Taxonomy" id="298654"/>
    <lineage>
        <taxon>Bacteria</taxon>
        <taxon>Bacillati</taxon>
        <taxon>Actinomycetota</taxon>
        <taxon>Actinomycetes</taxon>
        <taxon>Frankiales</taxon>
        <taxon>Frankiaceae</taxon>
        <taxon>Pseudofrankia</taxon>
    </lineage>
</organism>